<comment type="caution">
    <text evidence="1">The sequence shown here is derived from an EMBL/GenBank/DDBJ whole genome shotgun (WGS) entry which is preliminary data.</text>
</comment>
<accession>A0A5J4UIV4</accession>
<evidence type="ECO:0000313" key="2">
    <source>
        <dbReference type="Proteomes" id="UP000324800"/>
    </source>
</evidence>
<sequence>MQNLHFGLASKLWLAAHNTFFSMHAGRIWPLFFQILARTVVPPLIEKLKRTVNFNERKDVTGVLEPKHSTGTVGGQTH</sequence>
<gene>
    <name evidence="1" type="ORF">EZS28_034553</name>
</gene>
<organism evidence="1 2">
    <name type="scientific">Streblomastix strix</name>
    <dbReference type="NCBI Taxonomy" id="222440"/>
    <lineage>
        <taxon>Eukaryota</taxon>
        <taxon>Metamonada</taxon>
        <taxon>Preaxostyla</taxon>
        <taxon>Oxymonadida</taxon>
        <taxon>Streblomastigidae</taxon>
        <taxon>Streblomastix</taxon>
    </lineage>
</organism>
<name>A0A5J4UIV4_9EUKA</name>
<protein>
    <submittedName>
        <fullName evidence="1">Uncharacterized protein</fullName>
    </submittedName>
</protein>
<dbReference type="EMBL" id="SNRW01015893">
    <property type="protein sequence ID" value="KAA6369920.1"/>
    <property type="molecule type" value="Genomic_DNA"/>
</dbReference>
<dbReference type="Proteomes" id="UP000324800">
    <property type="component" value="Unassembled WGS sequence"/>
</dbReference>
<dbReference type="AlphaFoldDB" id="A0A5J4UIV4"/>
<proteinExistence type="predicted"/>
<evidence type="ECO:0000313" key="1">
    <source>
        <dbReference type="EMBL" id="KAA6369920.1"/>
    </source>
</evidence>
<reference evidence="1 2" key="1">
    <citation type="submission" date="2019-03" db="EMBL/GenBank/DDBJ databases">
        <title>Single cell metagenomics reveals metabolic interactions within the superorganism composed of flagellate Streblomastix strix and complex community of Bacteroidetes bacteria on its surface.</title>
        <authorList>
            <person name="Treitli S.C."/>
            <person name="Kolisko M."/>
            <person name="Husnik F."/>
            <person name="Keeling P."/>
            <person name="Hampl V."/>
        </authorList>
    </citation>
    <scope>NUCLEOTIDE SEQUENCE [LARGE SCALE GENOMIC DNA]</scope>
    <source>
        <strain evidence="1">ST1C</strain>
    </source>
</reference>